<evidence type="ECO:0000313" key="3">
    <source>
        <dbReference type="Proteomes" id="UP000295198"/>
    </source>
</evidence>
<comment type="caution">
    <text evidence="2">The sequence shown here is derived from an EMBL/GenBank/DDBJ whole genome shotgun (WGS) entry which is preliminary data.</text>
</comment>
<name>A0A4V1XYD5_9ACTN</name>
<dbReference type="EMBL" id="SDKM01000041">
    <property type="protein sequence ID" value="RYP82869.1"/>
    <property type="molecule type" value="Genomic_DNA"/>
</dbReference>
<accession>A0A4V1XYD5</accession>
<evidence type="ECO:0000313" key="2">
    <source>
        <dbReference type="EMBL" id="RYP82869.1"/>
    </source>
</evidence>
<feature type="transmembrane region" description="Helical" evidence="1">
    <location>
        <begin position="300"/>
        <end position="322"/>
    </location>
</feature>
<feature type="transmembrane region" description="Helical" evidence="1">
    <location>
        <begin position="269"/>
        <end position="288"/>
    </location>
</feature>
<keyword evidence="1" id="KW-0472">Membrane</keyword>
<keyword evidence="1" id="KW-1133">Transmembrane helix</keyword>
<dbReference type="Proteomes" id="UP000295198">
    <property type="component" value="Unassembled WGS sequence"/>
</dbReference>
<keyword evidence="3" id="KW-1185">Reference proteome</keyword>
<feature type="transmembrane region" description="Helical" evidence="1">
    <location>
        <begin position="20"/>
        <end position="43"/>
    </location>
</feature>
<organism evidence="2 3">
    <name type="scientific">Nocardioides guangzhouensis</name>
    <dbReference type="NCBI Taxonomy" id="2497878"/>
    <lineage>
        <taxon>Bacteria</taxon>
        <taxon>Bacillati</taxon>
        <taxon>Actinomycetota</taxon>
        <taxon>Actinomycetes</taxon>
        <taxon>Propionibacteriales</taxon>
        <taxon>Nocardioidaceae</taxon>
        <taxon>Nocardioides</taxon>
    </lineage>
</organism>
<proteinExistence type="predicted"/>
<feature type="transmembrane region" description="Helical" evidence="1">
    <location>
        <begin position="141"/>
        <end position="159"/>
    </location>
</feature>
<dbReference type="AlphaFoldDB" id="A0A4V1XYD5"/>
<sequence length="370" mass="41595">MPVVSTGEQLVFLLVIGGRFVLPLFIPRFPLPAIIACLVLDGVDQTIFQSMGYDPPGYQGYDKAMDVFYLAIAYISTLRNWQQLGAFRIGRFLYFYRLVGVVSFELSQVRALLLIFPNTFEYFYIAYEAVRTRWNNRRFSFRWWLWCAGLIWVFVKLPQEWWIHVAQLDFTEFMADNAWAPPLLLALIVVAALILWFVVRPRLLPADWSFKIAADPLPPSMDTAEEQAEWHARFGSMRSWATVEKVVLVGLISVVYGQVLPGIDSSPLQLFIGVGAVVVVNAGFTLFMARRSRTIASLGWAFLARLAANVALVVAAELLVGAGRPGDVDAPTLLFFLGLISLITTLHDRWRPVLAVRVMAERAEKAASSA</sequence>
<feature type="transmembrane region" description="Helical" evidence="1">
    <location>
        <begin position="328"/>
        <end position="347"/>
    </location>
</feature>
<gene>
    <name evidence="2" type="ORF">EKO23_20850</name>
</gene>
<feature type="transmembrane region" description="Helical" evidence="1">
    <location>
        <begin position="246"/>
        <end position="263"/>
    </location>
</feature>
<evidence type="ECO:0000256" key="1">
    <source>
        <dbReference type="SAM" id="Phobius"/>
    </source>
</evidence>
<dbReference type="OrthoDB" id="5768436at2"/>
<reference evidence="2 3" key="1">
    <citation type="submission" date="2019-01" db="EMBL/GenBank/DDBJ databases">
        <title>Nocardioides guangzhouensis sp. nov., an actinobacterium isolated from soil.</title>
        <authorList>
            <person name="Fu Y."/>
            <person name="Cai Y."/>
            <person name="Lin Z."/>
            <person name="Chen P."/>
        </authorList>
    </citation>
    <scope>NUCLEOTIDE SEQUENCE [LARGE SCALE GENOMIC DNA]</scope>
    <source>
        <strain evidence="2 3">130</strain>
    </source>
</reference>
<feature type="transmembrane region" description="Helical" evidence="1">
    <location>
        <begin position="179"/>
        <end position="199"/>
    </location>
</feature>
<protein>
    <submittedName>
        <fullName evidence="2">Uncharacterized protein</fullName>
    </submittedName>
</protein>
<keyword evidence="1" id="KW-0812">Transmembrane</keyword>